<accession>A0A919NPZ3</accession>
<keyword evidence="2" id="KW-1185">Reference proteome</keyword>
<reference evidence="1" key="1">
    <citation type="submission" date="2021-01" db="EMBL/GenBank/DDBJ databases">
        <title>Whole genome shotgun sequence of Actinoplanes tereljensis NBRC 105297.</title>
        <authorList>
            <person name="Komaki H."/>
            <person name="Tamura T."/>
        </authorList>
    </citation>
    <scope>NUCLEOTIDE SEQUENCE</scope>
    <source>
        <strain evidence="1">NBRC 105297</strain>
    </source>
</reference>
<organism evidence="1 2">
    <name type="scientific">Paractinoplanes tereljensis</name>
    <dbReference type="NCBI Taxonomy" id="571912"/>
    <lineage>
        <taxon>Bacteria</taxon>
        <taxon>Bacillati</taxon>
        <taxon>Actinomycetota</taxon>
        <taxon>Actinomycetes</taxon>
        <taxon>Micromonosporales</taxon>
        <taxon>Micromonosporaceae</taxon>
        <taxon>Paractinoplanes</taxon>
    </lineage>
</organism>
<comment type="caution">
    <text evidence="1">The sequence shown here is derived from an EMBL/GenBank/DDBJ whole genome shotgun (WGS) entry which is preliminary data.</text>
</comment>
<name>A0A919NPZ3_9ACTN</name>
<proteinExistence type="predicted"/>
<sequence>MTEPDDPAALVETALRLLARAKAAATTPRDRQTVAIATAYLAGDLDRVDVLARDHLADHPGNELVARIAGIARTPGKEFS</sequence>
<evidence type="ECO:0000313" key="2">
    <source>
        <dbReference type="Proteomes" id="UP000623608"/>
    </source>
</evidence>
<evidence type="ECO:0000313" key="1">
    <source>
        <dbReference type="EMBL" id="GIF22538.1"/>
    </source>
</evidence>
<dbReference type="Proteomes" id="UP000623608">
    <property type="component" value="Unassembled WGS sequence"/>
</dbReference>
<dbReference type="EMBL" id="BOMY01000034">
    <property type="protein sequence ID" value="GIF22538.1"/>
    <property type="molecule type" value="Genomic_DNA"/>
</dbReference>
<protein>
    <submittedName>
        <fullName evidence="1">Uncharacterized protein</fullName>
    </submittedName>
</protein>
<gene>
    <name evidence="1" type="ORF">Ate02nite_52680</name>
</gene>
<dbReference type="RefSeq" id="WP_203810083.1">
    <property type="nucleotide sequence ID" value="NZ_BOMY01000034.1"/>
</dbReference>
<dbReference type="AlphaFoldDB" id="A0A919NPZ3"/>